<name>A0A0D7BIC1_9AGAR</name>
<dbReference type="EMBL" id="KN880475">
    <property type="protein sequence ID" value="KIY69980.1"/>
    <property type="molecule type" value="Genomic_DNA"/>
</dbReference>
<dbReference type="AlphaFoldDB" id="A0A0D7BIC1"/>
<organism evidence="2 3">
    <name type="scientific">Cylindrobasidium torrendii FP15055 ss-10</name>
    <dbReference type="NCBI Taxonomy" id="1314674"/>
    <lineage>
        <taxon>Eukaryota</taxon>
        <taxon>Fungi</taxon>
        <taxon>Dikarya</taxon>
        <taxon>Basidiomycota</taxon>
        <taxon>Agaricomycotina</taxon>
        <taxon>Agaricomycetes</taxon>
        <taxon>Agaricomycetidae</taxon>
        <taxon>Agaricales</taxon>
        <taxon>Marasmiineae</taxon>
        <taxon>Physalacriaceae</taxon>
        <taxon>Cylindrobasidium</taxon>
    </lineage>
</organism>
<keyword evidence="3" id="KW-1185">Reference proteome</keyword>
<accession>A0A0D7BIC1</accession>
<gene>
    <name evidence="2" type="ORF">CYLTODRAFT_488461</name>
</gene>
<proteinExistence type="predicted"/>
<reference evidence="2 3" key="1">
    <citation type="journal article" date="2015" name="Fungal Genet. Biol.">
        <title>Evolution of novel wood decay mechanisms in Agaricales revealed by the genome sequences of Fistulina hepatica and Cylindrobasidium torrendii.</title>
        <authorList>
            <person name="Floudas D."/>
            <person name="Held B.W."/>
            <person name="Riley R."/>
            <person name="Nagy L.G."/>
            <person name="Koehler G."/>
            <person name="Ransdell A.S."/>
            <person name="Younus H."/>
            <person name="Chow J."/>
            <person name="Chiniquy J."/>
            <person name="Lipzen A."/>
            <person name="Tritt A."/>
            <person name="Sun H."/>
            <person name="Haridas S."/>
            <person name="LaButti K."/>
            <person name="Ohm R.A."/>
            <person name="Kues U."/>
            <person name="Blanchette R.A."/>
            <person name="Grigoriev I.V."/>
            <person name="Minto R.E."/>
            <person name="Hibbett D.S."/>
        </authorList>
    </citation>
    <scope>NUCLEOTIDE SEQUENCE [LARGE SCALE GENOMIC DNA]</scope>
    <source>
        <strain evidence="2 3">FP15055 ss-10</strain>
    </source>
</reference>
<dbReference type="Proteomes" id="UP000054007">
    <property type="component" value="Unassembled WGS sequence"/>
</dbReference>
<sequence>MDNDWKTTATAQSSQLGQPTSEPVTNSAPLNDAESMEAPPVPDRIEIPASLPDIPSSSSLDFDLSRFIPSSDLSSTPVTDKVNKRASNVQKLAEENEKLKEELRAMSDRLEQAERRTQRRLQAKEKLDHKEQHIMDV</sequence>
<feature type="compositionally biased region" description="Low complexity" evidence="1">
    <location>
        <begin position="47"/>
        <end position="68"/>
    </location>
</feature>
<feature type="region of interest" description="Disordered" evidence="1">
    <location>
        <begin position="107"/>
        <end position="137"/>
    </location>
</feature>
<feature type="compositionally biased region" description="Polar residues" evidence="1">
    <location>
        <begin position="1"/>
        <end position="29"/>
    </location>
</feature>
<feature type="region of interest" description="Disordered" evidence="1">
    <location>
        <begin position="1"/>
        <end position="89"/>
    </location>
</feature>
<dbReference type="STRING" id="1314674.A0A0D7BIC1"/>
<evidence type="ECO:0000313" key="3">
    <source>
        <dbReference type="Proteomes" id="UP000054007"/>
    </source>
</evidence>
<evidence type="ECO:0000313" key="2">
    <source>
        <dbReference type="EMBL" id="KIY69980.1"/>
    </source>
</evidence>
<protein>
    <submittedName>
        <fullName evidence="2">Uncharacterized protein</fullName>
    </submittedName>
</protein>
<evidence type="ECO:0000256" key="1">
    <source>
        <dbReference type="SAM" id="MobiDB-lite"/>
    </source>
</evidence>